<dbReference type="NCBIfam" id="TIGR00135">
    <property type="entry name" value="gatC"/>
    <property type="match status" value="1"/>
</dbReference>
<evidence type="ECO:0000256" key="2">
    <source>
        <dbReference type="ARBA" id="ARBA00011123"/>
    </source>
</evidence>
<dbReference type="GO" id="GO:0070681">
    <property type="term" value="P:glutaminyl-tRNAGln biosynthesis via transamidation"/>
    <property type="evidence" value="ECO:0007669"/>
    <property type="project" value="TreeGrafter"/>
</dbReference>
<dbReference type="Pfam" id="PF02686">
    <property type="entry name" value="GatC"/>
    <property type="match status" value="1"/>
</dbReference>
<dbReference type="EMBL" id="LWDV01000007">
    <property type="protein sequence ID" value="OCL27670.1"/>
    <property type="molecule type" value="Genomic_DNA"/>
</dbReference>
<organism evidence="7 8">
    <name type="scientific">Orenia metallireducens</name>
    <dbReference type="NCBI Taxonomy" id="1413210"/>
    <lineage>
        <taxon>Bacteria</taxon>
        <taxon>Bacillati</taxon>
        <taxon>Bacillota</taxon>
        <taxon>Clostridia</taxon>
        <taxon>Halanaerobiales</taxon>
        <taxon>Halobacteroidaceae</taxon>
        <taxon>Orenia</taxon>
    </lineage>
</organism>
<reference evidence="8" key="1">
    <citation type="submission" date="2016-07" db="EMBL/GenBank/DDBJ databases">
        <authorList>
            <person name="Florea S."/>
            <person name="Webb J.S."/>
            <person name="Jaromczyk J."/>
            <person name="Schardl C.L."/>
        </authorList>
    </citation>
    <scope>NUCLEOTIDE SEQUENCE [LARGE SCALE GENOMIC DNA]</scope>
    <source>
        <strain evidence="8">Z6</strain>
    </source>
</reference>
<keyword evidence="7" id="KW-0808">Transferase</keyword>
<gene>
    <name evidence="6" type="primary">gatC</name>
    <name evidence="7" type="ORF">U472_03720</name>
</gene>
<keyword evidence="8" id="KW-1185">Reference proteome</keyword>
<dbReference type="GO" id="GO:0016740">
    <property type="term" value="F:transferase activity"/>
    <property type="evidence" value="ECO:0007669"/>
    <property type="project" value="UniProtKB-KW"/>
</dbReference>
<dbReference type="PANTHER" id="PTHR15004:SF0">
    <property type="entry name" value="GLUTAMYL-TRNA(GLN) AMIDOTRANSFERASE SUBUNIT C, MITOCHONDRIAL"/>
    <property type="match status" value="1"/>
</dbReference>
<name>A0A1C0ABD2_9FIRM</name>
<accession>A0A1C0ABD2</accession>
<evidence type="ECO:0000256" key="5">
    <source>
        <dbReference type="ARBA" id="ARBA00047913"/>
    </source>
</evidence>
<dbReference type="Gene3D" id="1.10.20.60">
    <property type="entry name" value="Glu-tRNAGln amidotransferase C subunit, N-terminal domain"/>
    <property type="match status" value="1"/>
</dbReference>
<proteinExistence type="inferred from homology"/>
<dbReference type="GO" id="GO:0050567">
    <property type="term" value="F:glutaminyl-tRNA synthase (glutamine-hydrolyzing) activity"/>
    <property type="evidence" value="ECO:0007669"/>
    <property type="project" value="UniProtKB-UniRule"/>
</dbReference>
<dbReference type="GO" id="GO:0006412">
    <property type="term" value="P:translation"/>
    <property type="evidence" value="ECO:0007669"/>
    <property type="project" value="UniProtKB-UniRule"/>
</dbReference>
<keyword evidence="6" id="KW-0648">Protein biosynthesis</keyword>
<comment type="catalytic activity">
    <reaction evidence="4 6">
        <text>L-aspartyl-tRNA(Asn) + L-glutamine + ATP + H2O = L-asparaginyl-tRNA(Asn) + L-glutamate + ADP + phosphate + 2 H(+)</text>
        <dbReference type="Rhea" id="RHEA:14513"/>
        <dbReference type="Rhea" id="RHEA-COMP:9674"/>
        <dbReference type="Rhea" id="RHEA-COMP:9677"/>
        <dbReference type="ChEBI" id="CHEBI:15377"/>
        <dbReference type="ChEBI" id="CHEBI:15378"/>
        <dbReference type="ChEBI" id="CHEBI:29985"/>
        <dbReference type="ChEBI" id="CHEBI:30616"/>
        <dbReference type="ChEBI" id="CHEBI:43474"/>
        <dbReference type="ChEBI" id="CHEBI:58359"/>
        <dbReference type="ChEBI" id="CHEBI:78515"/>
        <dbReference type="ChEBI" id="CHEBI:78516"/>
        <dbReference type="ChEBI" id="CHEBI:456216"/>
    </reaction>
</comment>
<comment type="function">
    <text evidence="3 6">Allows the formation of correctly charged Asn-tRNA(Asn) or Gln-tRNA(Gln) through the transamidation of misacylated Asp-tRNA(Asn) or Glu-tRNA(Gln) in organisms which lack either or both of asparaginyl-tRNA or glutaminyl-tRNA synthetases. The reaction takes place in the presence of glutamine and ATP through an activated phospho-Asp-tRNA(Asn) or phospho-Glu-tRNA(Gln).</text>
</comment>
<dbReference type="HAMAP" id="MF_00122">
    <property type="entry name" value="GatC"/>
    <property type="match status" value="1"/>
</dbReference>
<comment type="caution">
    <text evidence="7">The sequence shown here is derived from an EMBL/GenBank/DDBJ whole genome shotgun (WGS) entry which is preliminary data.</text>
</comment>
<keyword evidence="6" id="KW-0436">Ligase</keyword>
<evidence type="ECO:0000313" key="7">
    <source>
        <dbReference type="EMBL" id="OCL27670.1"/>
    </source>
</evidence>
<keyword evidence="6" id="KW-0067">ATP-binding</keyword>
<protein>
    <recommendedName>
        <fullName evidence="6">Aspartyl/glutamyl-tRNA(Asn/Gln) amidotransferase subunit C</fullName>
        <shortName evidence="6">Asp/Glu-ADT subunit C</shortName>
        <ecNumber evidence="6">6.3.5.-</ecNumber>
    </recommendedName>
</protein>
<dbReference type="GO" id="GO:0006450">
    <property type="term" value="P:regulation of translational fidelity"/>
    <property type="evidence" value="ECO:0007669"/>
    <property type="project" value="InterPro"/>
</dbReference>
<comment type="similarity">
    <text evidence="1 6">Belongs to the GatC family.</text>
</comment>
<evidence type="ECO:0000256" key="6">
    <source>
        <dbReference type="HAMAP-Rule" id="MF_00122"/>
    </source>
</evidence>
<keyword evidence="6" id="KW-0547">Nucleotide-binding</keyword>
<dbReference type="GO" id="GO:0050566">
    <property type="term" value="F:asparaginyl-tRNA synthase (glutamine-hydrolyzing) activity"/>
    <property type="evidence" value="ECO:0007669"/>
    <property type="project" value="RHEA"/>
</dbReference>
<evidence type="ECO:0000256" key="4">
    <source>
        <dbReference type="ARBA" id="ARBA00047380"/>
    </source>
</evidence>
<dbReference type="Proteomes" id="UP000093514">
    <property type="component" value="Unassembled WGS sequence"/>
</dbReference>
<evidence type="ECO:0000256" key="3">
    <source>
        <dbReference type="ARBA" id="ARBA00024799"/>
    </source>
</evidence>
<dbReference type="SUPFAM" id="SSF141000">
    <property type="entry name" value="Glu-tRNAGln amidotransferase C subunit"/>
    <property type="match status" value="1"/>
</dbReference>
<dbReference type="InterPro" id="IPR036113">
    <property type="entry name" value="Asp/Glu-ADT_sf_sub_c"/>
</dbReference>
<reference evidence="7 8" key="2">
    <citation type="submission" date="2016-08" db="EMBL/GenBank/DDBJ databases">
        <title>Orenia metallireducens sp. nov. strain Z6, a Novel Metal-reducing Firmicute from the Deep Subsurface.</title>
        <authorList>
            <person name="Maxim B.I."/>
            <person name="Kenneth K."/>
            <person name="Flynn T.M."/>
            <person name="Oloughlin E.J."/>
            <person name="Locke R.A."/>
            <person name="Weber J.R."/>
            <person name="Egan S.M."/>
            <person name="Mackie R.I."/>
            <person name="Cann I.K."/>
        </authorList>
    </citation>
    <scope>NUCLEOTIDE SEQUENCE [LARGE SCALE GENOMIC DNA]</scope>
    <source>
        <strain evidence="7 8">Z6</strain>
    </source>
</reference>
<evidence type="ECO:0000256" key="1">
    <source>
        <dbReference type="ARBA" id="ARBA00010757"/>
    </source>
</evidence>
<dbReference type="GO" id="GO:0005524">
    <property type="term" value="F:ATP binding"/>
    <property type="evidence" value="ECO:0007669"/>
    <property type="project" value="UniProtKB-KW"/>
</dbReference>
<dbReference type="OrthoDB" id="9813938at2"/>
<comment type="catalytic activity">
    <reaction evidence="5 6">
        <text>L-glutamyl-tRNA(Gln) + L-glutamine + ATP + H2O = L-glutaminyl-tRNA(Gln) + L-glutamate + ADP + phosphate + H(+)</text>
        <dbReference type="Rhea" id="RHEA:17521"/>
        <dbReference type="Rhea" id="RHEA-COMP:9681"/>
        <dbReference type="Rhea" id="RHEA-COMP:9684"/>
        <dbReference type="ChEBI" id="CHEBI:15377"/>
        <dbReference type="ChEBI" id="CHEBI:15378"/>
        <dbReference type="ChEBI" id="CHEBI:29985"/>
        <dbReference type="ChEBI" id="CHEBI:30616"/>
        <dbReference type="ChEBI" id="CHEBI:43474"/>
        <dbReference type="ChEBI" id="CHEBI:58359"/>
        <dbReference type="ChEBI" id="CHEBI:78520"/>
        <dbReference type="ChEBI" id="CHEBI:78521"/>
        <dbReference type="ChEBI" id="CHEBI:456216"/>
    </reaction>
</comment>
<dbReference type="InterPro" id="IPR003837">
    <property type="entry name" value="GatC"/>
</dbReference>
<evidence type="ECO:0000313" key="8">
    <source>
        <dbReference type="Proteomes" id="UP000093514"/>
    </source>
</evidence>
<dbReference type="RefSeq" id="WP_068715645.1">
    <property type="nucleotide sequence ID" value="NZ_LWDV01000007.1"/>
</dbReference>
<dbReference type="PANTHER" id="PTHR15004">
    <property type="entry name" value="GLUTAMYL-TRNA(GLN) AMIDOTRANSFERASE SUBUNIT C, MITOCHONDRIAL"/>
    <property type="match status" value="1"/>
</dbReference>
<dbReference type="EC" id="6.3.5.-" evidence="6"/>
<comment type="subunit">
    <text evidence="2 6">Heterotrimer of A, B and C subunits.</text>
</comment>
<dbReference type="AlphaFoldDB" id="A0A1C0ABD2"/>
<sequence length="95" mass="10820">MKINKETVEKVAHLARLEVSEEEKDMFAHQLSDILDHAEKLNELDTEDIAPTAHALPIKNVFRKDEVRDSLDREAVLANAPEKDEGMFKVPQIVD</sequence>